<organism evidence="1 2">
    <name type="scientific">Dissostichus mawsoni</name>
    <name type="common">Antarctic cod</name>
    <dbReference type="NCBI Taxonomy" id="36200"/>
    <lineage>
        <taxon>Eukaryota</taxon>
        <taxon>Metazoa</taxon>
        <taxon>Chordata</taxon>
        <taxon>Craniata</taxon>
        <taxon>Vertebrata</taxon>
        <taxon>Euteleostomi</taxon>
        <taxon>Actinopterygii</taxon>
        <taxon>Neopterygii</taxon>
        <taxon>Teleostei</taxon>
        <taxon>Neoteleostei</taxon>
        <taxon>Acanthomorphata</taxon>
        <taxon>Eupercaria</taxon>
        <taxon>Perciformes</taxon>
        <taxon>Notothenioidei</taxon>
        <taxon>Nototheniidae</taxon>
        <taxon>Dissostichus</taxon>
    </lineage>
</organism>
<name>A0A7J5YQF7_DISMA</name>
<dbReference type="Proteomes" id="UP000518266">
    <property type="component" value="Unassembled WGS sequence"/>
</dbReference>
<dbReference type="AlphaFoldDB" id="A0A7J5YQF7"/>
<proteinExistence type="predicted"/>
<keyword evidence="2" id="KW-1185">Reference proteome</keyword>
<comment type="caution">
    <text evidence="1">The sequence shown here is derived from an EMBL/GenBank/DDBJ whole genome shotgun (WGS) entry which is preliminary data.</text>
</comment>
<reference evidence="1 2" key="1">
    <citation type="submission" date="2020-03" db="EMBL/GenBank/DDBJ databases">
        <title>Dissostichus mawsoni Genome sequencing and assembly.</title>
        <authorList>
            <person name="Park H."/>
        </authorList>
    </citation>
    <scope>NUCLEOTIDE SEQUENCE [LARGE SCALE GENOMIC DNA]</scope>
    <source>
        <strain evidence="1">DM0001</strain>
        <tissue evidence="1">Muscle</tissue>
    </source>
</reference>
<sequence length="159" mass="18054">MKRKNGGSCSTSQVTANHVLHCSDLARSNKTKPMWLTSRWKGGLKKMQAFRRRNNRVCAQRLSAVRTPYAGTRVSPSTHELETRCAHQGWQGVRRCAPERQTDEEREYSISASVAPCEVTRHNEVLVEALIKEKASMDLVMTCKLVLALEMMYFLQPDS</sequence>
<accession>A0A7J5YQF7</accession>
<dbReference type="EMBL" id="JAAKFY010000010">
    <property type="protein sequence ID" value="KAF3851181.1"/>
    <property type="molecule type" value="Genomic_DNA"/>
</dbReference>
<protein>
    <submittedName>
        <fullName evidence="1">Uncharacterized protein</fullName>
    </submittedName>
</protein>
<gene>
    <name evidence="1" type="ORF">F7725_012953</name>
</gene>
<evidence type="ECO:0000313" key="2">
    <source>
        <dbReference type="Proteomes" id="UP000518266"/>
    </source>
</evidence>
<evidence type="ECO:0000313" key="1">
    <source>
        <dbReference type="EMBL" id="KAF3851181.1"/>
    </source>
</evidence>